<dbReference type="GO" id="GO:0051539">
    <property type="term" value="F:4 iron, 4 sulfur cluster binding"/>
    <property type="evidence" value="ECO:0007669"/>
    <property type="project" value="UniProtKB-KW"/>
</dbReference>
<dbReference type="PROSITE" id="PS51687">
    <property type="entry name" value="SAM_MT_RNA_M5U"/>
    <property type="match status" value="1"/>
</dbReference>
<keyword evidence="3 6" id="KW-0808">Transferase</keyword>
<comment type="caution">
    <text evidence="7">The sequence shown here is derived from an EMBL/GenBank/DDBJ whole genome shotgun (WGS) entry which is preliminary data.</text>
</comment>
<evidence type="ECO:0000256" key="2">
    <source>
        <dbReference type="ARBA" id="ARBA00022603"/>
    </source>
</evidence>
<dbReference type="Gene3D" id="3.40.50.150">
    <property type="entry name" value="Vaccinia Virus protein VP39"/>
    <property type="match status" value="1"/>
</dbReference>
<dbReference type="GO" id="GO:0070041">
    <property type="term" value="F:rRNA (uridine-C5-)-methyltransferase activity"/>
    <property type="evidence" value="ECO:0007669"/>
    <property type="project" value="TreeGrafter"/>
</dbReference>
<keyword evidence="1" id="KW-0004">4Fe-4S</keyword>
<accession>A0A3N4U8L9</accession>
<keyword evidence="1" id="KW-0479">Metal-binding</keyword>
<dbReference type="SUPFAM" id="SSF53335">
    <property type="entry name" value="S-adenosyl-L-methionine-dependent methyltransferases"/>
    <property type="match status" value="1"/>
</dbReference>
<dbReference type="EMBL" id="RKQK01000004">
    <property type="protein sequence ID" value="RPE64695.1"/>
    <property type="molecule type" value="Genomic_DNA"/>
</dbReference>
<reference evidence="7 8" key="1">
    <citation type="submission" date="2018-11" db="EMBL/GenBank/DDBJ databases">
        <title>Genomic Encyclopedia of Type Strains, Phase IV (KMG-IV): sequencing the most valuable type-strain genomes for metagenomic binning, comparative biology and taxonomic classification.</title>
        <authorList>
            <person name="Goeker M."/>
        </authorList>
    </citation>
    <scope>NUCLEOTIDE SEQUENCE [LARGE SCALE GENOMIC DNA]</scope>
    <source>
        <strain evidence="7 8">DSM 104731</strain>
    </source>
</reference>
<keyword evidence="2 6" id="KW-0489">Methyltransferase</keyword>
<keyword evidence="5" id="KW-0411">Iron-sulfur</keyword>
<keyword evidence="1" id="KW-0408">Iron</keyword>
<evidence type="ECO:0000256" key="6">
    <source>
        <dbReference type="PROSITE-ProRule" id="PRU01024"/>
    </source>
</evidence>
<name>A0A3N4U8L9_9RHOB</name>
<feature type="binding site" evidence="6">
    <location>
        <position position="338"/>
    </location>
    <ligand>
        <name>S-adenosyl-L-methionine</name>
        <dbReference type="ChEBI" id="CHEBI:59789"/>
    </ligand>
</feature>
<dbReference type="Gene3D" id="2.40.50.140">
    <property type="entry name" value="Nucleic acid-binding proteins"/>
    <property type="match status" value="1"/>
</dbReference>
<comment type="similarity">
    <text evidence="6">Belongs to the class I-like SAM-binding methyltransferase superfamily. RNA M5U methyltransferase family.</text>
</comment>
<dbReference type="PANTHER" id="PTHR11061">
    <property type="entry name" value="RNA M5U METHYLTRANSFERASE"/>
    <property type="match status" value="1"/>
</dbReference>
<evidence type="ECO:0000313" key="8">
    <source>
        <dbReference type="Proteomes" id="UP000269689"/>
    </source>
</evidence>
<evidence type="ECO:0000256" key="3">
    <source>
        <dbReference type="ARBA" id="ARBA00022679"/>
    </source>
</evidence>
<dbReference type="InterPro" id="IPR029063">
    <property type="entry name" value="SAM-dependent_MTases_sf"/>
</dbReference>
<dbReference type="Proteomes" id="UP000269689">
    <property type="component" value="Unassembled WGS sequence"/>
</dbReference>
<dbReference type="AlphaFoldDB" id="A0A3N4U8L9"/>
<dbReference type="GO" id="GO:0070475">
    <property type="term" value="P:rRNA base methylation"/>
    <property type="evidence" value="ECO:0007669"/>
    <property type="project" value="TreeGrafter"/>
</dbReference>
<dbReference type="CDD" id="cd02440">
    <property type="entry name" value="AdoMet_MTases"/>
    <property type="match status" value="1"/>
</dbReference>
<gene>
    <name evidence="7" type="ORF">EDD53_2455</name>
</gene>
<feature type="binding site" evidence="6">
    <location>
        <position position="270"/>
    </location>
    <ligand>
        <name>S-adenosyl-L-methionine</name>
        <dbReference type="ChEBI" id="CHEBI:59789"/>
    </ligand>
</feature>
<protein>
    <submittedName>
        <fullName evidence="7">23S rRNA m(5)U-1939 methyltransferase</fullName>
    </submittedName>
</protein>
<dbReference type="InterPro" id="IPR010280">
    <property type="entry name" value="U5_MeTrfase_fam"/>
</dbReference>
<feature type="active site" description="Nucleophile" evidence="6">
    <location>
        <position position="364"/>
    </location>
</feature>
<organism evidence="7 8">
    <name type="scientific">Pacificibacter maritimus</name>
    <dbReference type="NCBI Taxonomy" id="762213"/>
    <lineage>
        <taxon>Bacteria</taxon>
        <taxon>Pseudomonadati</taxon>
        <taxon>Pseudomonadota</taxon>
        <taxon>Alphaproteobacteria</taxon>
        <taxon>Rhodobacterales</taxon>
        <taxon>Roseobacteraceae</taxon>
        <taxon>Pacificibacter</taxon>
    </lineage>
</organism>
<keyword evidence="4 6" id="KW-0949">S-adenosyl-L-methionine</keyword>
<sequence>MNTIKCEIERLGHHGDGIAKGPIFVPKTLPGEIVEGLVEGDRMLAPKVISPSVDRVKPPCHHFKSCGGCALQHASDPFVASWKAQVVKMALESHGLNIEVEDVLTSPSQSRRRAVFAGRRTKKGVLVGLHGRASGTLVAIPDCILMTKPIIESLPGLEALVSTGGSRRGEMAITVTDTDSGVDVSVIDGKPLDMALRTDLASVVREFGFIRLTWNGDEVVQETRPYLTLGTARMTPPPGAFLQATQHGQATLVALMKQAVGGAGCIVDLFAGCGTFSLPLALSASVHAVESEPMMLESLSDAWKATSGLKTVTTETRDLFRQPLLPDELKRFDAAIIDPPRAGGVAQTGELAKSSIKSIGFVSCNPVTFARDAKILVEGGYKIDWLKVVDQFRWSPHVEIAARFYKV</sequence>
<evidence type="ECO:0000256" key="4">
    <source>
        <dbReference type="ARBA" id="ARBA00022691"/>
    </source>
</evidence>
<proteinExistence type="inferred from homology"/>
<feature type="binding site" evidence="6">
    <location>
        <position position="243"/>
    </location>
    <ligand>
        <name>S-adenosyl-L-methionine</name>
        <dbReference type="ChEBI" id="CHEBI:59789"/>
    </ligand>
</feature>
<dbReference type="Pfam" id="PF05958">
    <property type="entry name" value="tRNA_U5-meth_tr"/>
    <property type="match status" value="1"/>
</dbReference>
<evidence type="ECO:0000256" key="5">
    <source>
        <dbReference type="ARBA" id="ARBA00023014"/>
    </source>
</evidence>
<feature type="binding site" evidence="6">
    <location>
        <position position="290"/>
    </location>
    <ligand>
        <name>S-adenosyl-L-methionine</name>
        <dbReference type="ChEBI" id="CHEBI:59789"/>
    </ligand>
</feature>
<dbReference type="Gene3D" id="2.40.50.1070">
    <property type="match status" value="1"/>
</dbReference>
<evidence type="ECO:0000313" key="7">
    <source>
        <dbReference type="EMBL" id="RPE64695.1"/>
    </source>
</evidence>
<dbReference type="PANTHER" id="PTHR11061:SF49">
    <property type="entry name" value="23S RRNA (URACIL(1939)-C(5))-METHYLTRANSFERASE RLMD"/>
    <property type="match status" value="1"/>
</dbReference>
<dbReference type="InterPro" id="IPR012340">
    <property type="entry name" value="NA-bd_OB-fold"/>
</dbReference>
<evidence type="ECO:0000256" key="1">
    <source>
        <dbReference type="ARBA" id="ARBA00022485"/>
    </source>
</evidence>
<keyword evidence="8" id="KW-1185">Reference proteome</keyword>